<dbReference type="SUPFAM" id="SSF46785">
    <property type="entry name" value="Winged helix' DNA-binding domain"/>
    <property type="match status" value="1"/>
</dbReference>
<sequence length="342" mass="35398">MNDTTRASSTLHRVLAALAERGPITAGHLAESLGIAYPTATPKLRELESAGYAERIRTDSRTTLWQPTETGRHQLGPATGDTTGTDTTPKPATKKDRHAPTKAEQDPGPSPEAEPEAATDQPEEPADIPPADPPATGTPPEPTAETGDKAPAPTEPGTGEQDAEPGPDQPAEPDPEPAPQPEPELDPEPEPAPQPDPEPESGQGAETGSESEPVVEAGPEQSNEGPADEAAAEDTPDPTTDGDPTAAPSREQAETQESDGPGTPAPPRRRKGQLREEVLALLRGNPGTAYKVGEICKLINQTHEGTPVNKASAGAVANALDKLIVAGSVTRLDAKVATYQAA</sequence>
<name>A0A1C6U3Z2_9ACTN</name>
<feature type="compositionally biased region" description="Pro residues" evidence="1">
    <location>
        <begin position="127"/>
        <end position="142"/>
    </location>
</feature>
<organism evidence="3 4">
    <name type="scientific">Micromonospora yangpuensis</name>
    <dbReference type="NCBI Taxonomy" id="683228"/>
    <lineage>
        <taxon>Bacteria</taxon>
        <taxon>Bacillati</taxon>
        <taxon>Actinomycetota</taxon>
        <taxon>Actinomycetes</taxon>
        <taxon>Micromonosporales</taxon>
        <taxon>Micromonosporaceae</taxon>
        <taxon>Micromonospora</taxon>
    </lineage>
</organism>
<feature type="compositionally biased region" description="Acidic residues" evidence="1">
    <location>
        <begin position="226"/>
        <end position="236"/>
    </location>
</feature>
<dbReference type="InterPro" id="IPR000835">
    <property type="entry name" value="HTH_MarR-typ"/>
</dbReference>
<dbReference type="Pfam" id="PF01047">
    <property type="entry name" value="MarR"/>
    <property type="match status" value="1"/>
</dbReference>
<feature type="region of interest" description="Disordered" evidence="1">
    <location>
        <begin position="58"/>
        <end position="275"/>
    </location>
</feature>
<feature type="compositionally biased region" description="Low complexity" evidence="1">
    <location>
        <begin position="237"/>
        <end position="248"/>
    </location>
</feature>
<proteinExistence type="predicted"/>
<dbReference type="RefSeq" id="WP_175440438.1">
    <property type="nucleotide sequence ID" value="NZ_BMMJ01000001.1"/>
</dbReference>
<gene>
    <name evidence="3" type="ORF">GA0070617_0972</name>
</gene>
<feature type="compositionally biased region" description="Acidic residues" evidence="1">
    <location>
        <begin position="161"/>
        <end position="175"/>
    </location>
</feature>
<dbReference type="EMBL" id="FMIA01000002">
    <property type="protein sequence ID" value="SCL48766.1"/>
    <property type="molecule type" value="Genomic_DNA"/>
</dbReference>
<feature type="compositionally biased region" description="Acidic residues" evidence="1">
    <location>
        <begin position="113"/>
        <end position="126"/>
    </location>
</feature>
<dbReference type="GO" id="GO:0003700">
    <property type="term" value="F:DNA-binding transcription factor activity"/>
    <property type="evidence" value="ECO:0007669"/>
    <property type="project" value="InterPro"/>
</dbReference>
<keyword evidence="4" id="KW-1185">Reference proteome</keyword>
<dbReference type="AlphaFoldDB" id="A0A1C6U3Z2"/>
<evidence type="ECO:0000313" key="3">
    <source>
        <dbReference type="EMBL" id="SCL48766.1"/>
    </source>
</evidence>
<dbReference type="Gene3D" id="1.10.10.10">
    <property type="entry name" value="Winged helix-like DNA-binding domain superfamily/Winged helix DNA-binding domain"/>
    <property type="match status" value="1"/>
</dbReference>
<dbReference type="Proteomes" id="UP000198937">
    <property type="component" value="Unassembled WGS sequence"/>
</dbReference>
<dbReference type="InterPro" id="IPR036388">
    <property type="entry name" value="WH-like_DNA-bd_sf"/>
</dbReference>
<dbReference type="STRING" id="683228.GA0070617_0972"/>
<dbReference type="InterPro" id="IPR036390">
    <property type="entry name" value="WH_DNA-bd_sf"/>
</dbReference>
<dbReference type="InterPro" id="IPR011991">
    <property type="entry name" value="ArsR-like_HTH"/>
</dbReference>
<evidence type="ECO:0000256" key="1">
    <source>
        <dbReference type="SAM" id="MobiDB-lite"/>
    </source>
</evidence>
<evidence type="ECO:0000259" key="2">
    <source>
        <dbReference type="Pfam" id="PF01047"/>
    </source>
</evidence>
<feature type="compositionally biased region" description="Low complexity" evidence="1">
    <location>
        <begin position="76"/>
        <end position="91"/>
    </location>
</feature>
<protein>
    <submittedName>
        <fullName evidence="3">MarR family protein</fullName>
    </submittedName>
</protein>
<reference evidence="3 4" key="1">
    <citation type="submission" date="2016-06" db="EMBL/GenBank/DDBJ databases">
        <authorList>
            <person name="Kjaerup R.B."/>
            <person name="Dalgaard T.S."/>
            <person name="Juul-Madsen H.R."/>
        </authorList>
    </citation>
    <scope>NUCLEOTIDE SEQUENCE [LARGE SCALE GENOMIC DNA]</scope>
    <source>
        <strain evidence="3 4">DSM 45577</strain>
    </source>
</reference>
<evidence type="ECO:0000313" key="4">
    <source>
        <dbReference type="Proteomes" id="UP000198937"/>
    </source>
</evidence>
<dbReference type="PRINTS" id="PR01217">
    <property type="entry name" value="PRICHEXTENSN"/>
</dbReference>
<feature type="domain" description="HTH marR-type" evidence="2">
    <location>
        <begin position="9"/>
        <end position="57"/>
    </location>
</feature>
<dbReference type="CDD" id="cd00090">
    <property type="entry name" value="HTH_ARSR"/>
    <property type="match status" value="1"/>
</dbReference>
<accession>A0A1C6U3Z2</accession>